<dbReference type="PATRIC" id="fig|595434.4.peg.622"/>
<dbReference type="EMBL" id="LECT01000006">
    <property type="protein sequence ID" value="KLU07564.1"/>
    <property type="molecule type" value="Genomic_DNA"/>
</dbReference>
<proteinExistence type="predicted"/>
<dbReference type="Proteomes" id="UP000036367">
    <property type="component" value="Unassembled WGS sequence"/>
</dbReference>
<keyword evidence="3" id="KW-1185">Reference proteome</keyword>
<dbReference type="STRING" id="595434.RISK_000642"/>
<evidence type="ECO:0000256" key="1">
    <source>
        <dbReference type="SAM" id="Phobius"/>
    </source>
</evidence>
<accession>A0A0J1EPZ7</accession>
<evidence type="ECO:0008006" key="4">
    <source>
        <dbReference type="Google" id="ProtNLM"/>
    </source>
</evidence>
<evidence type="ECO:0000313" key="2">
    <source>
        <dbReference type="EMBL" id="KLU07564.1"/>
    </source>
</evidence>
<protein>
    <recommendedName>
        <fullName evidence="4">Exo-alpha-sialidase</fullName>
    </recommendedName>
</protein>
<sequence>MDHCSWHDSNRKQKTLAIDCSTAEALHWISDASRSDVRRLSRPVLSTKVGLPRKRLVADVSKVPSPLVLNAMKSLPPALFVAFVPLILVLAILPGEITASAMEQDAGALEERGSHRWSPIYLTANDLSIATGKPSLVLMSSGSTHVPVWSLSGGTVGQSIAGIVNGLPDECRAVKVEIVVTSTDAGTNPDVEDVYRVHLSQMVDDAPFTSRYALGKPVRTPLPAGPLHSRTIVLESYYEVVPNAPLTVRIQREPGLPGDTFTRPTGLAVVKVTPLSALAKAHVVQDVRGYNSWPMTQAIGDILVCTYSRGSAHSIGEDARAVYARTSTDGGKTWTAETVVANTPGFGEVTVGKGLDSTGAMLLWVRRVGKQRHHDLYRTTDGVTFTLVATPELATQPMQITDVFAVPEVGLMALWFAGNYSDKAVHSWGVMTSSDDGVTWTQTAVESGLLKADWPTEPSAVYLGDGRILAVARTESGPAQFQMVSTDNGATWTRQQTNISDIYASTPSLILDAETGWLSNYYYERGRGILRRRVVDPDVVFDHPLHWPASEAVATGSPLPWDSGNANATVIGDTHHVSFYSGKAPDTAVMVSEFPEPTAGKIHPSTNGPKR</sequence>
<keyword evidence="1" id="KW-1133">Transmembrane helix</keyword>
<feature type="transmembrane region" description="Helical" evidence="1">
    <location>
        <begin position="74"/>
        <end position="93"/>
    </location>
</feature>
<dbReference type="SUPFAM" id="SSF50939">
    <property type="entry name" value="Sialidases"/>
    <property type="match status" value="1"/>
</dbReference>
<organism evidence="2 3">
    <name type="scientific">Rhodopirellula islandica</name>
    <dbReference type="NCBI Taxonomy" id="595434"/>
    <lineage>
        <taxon>Bacteria</taxon>
        <taxon>Pseudomonadati</taxon>
        <taxon>Planctomycetota</taxon>
        <taxon>Planctomycetia</taxon>
        <taxon>Pirellulales</taxon>
        <taxon>Pirellulaceae</taxon>
        <taxon>Rhodopirellula</taxon>
    </lineage>
</organism>
<dbReference type="Gene3D" id="2.120.10.10">
    <property type="match status" value="1"/>
</dbReference>
<gene>
    <name evidence="2" type="ORF">RISK_000642</name>
</gene>
<dbReference type="InterPro" id="IPR036278">
    <property type="entry name" value="Sialidase_sf"/>
</dbReference>
<keyword evidence="1" id="KW-0472">Membrane</keyword>
<dbReference type="AlphaFoldDB" id="A0A0J1EPZ7"/>
<dbReference type="CDD" id="cd15482">
    <property type="entry name" value="Sialidase_non-viral"/>
    <property type="match status" value="1"/>
</dbReference>
<evidence type="ECO:0000313" key="3">
    <source>
        <dbReference type="Proteomes" id="UP000036367"/>
    </source>
</evidence>
<keyword evidence="1" id="KW-0812">Transmembrane</keyword>
<reference evidence="2" key="1">
    <citation type="submission" date="2015-05" db="EMBL/GenBank/DDBJ databases">
        <title>Permanent draft genome of Rhodopirellula islandicus K833.</title>
        <authorList>
            <person name="Kizina J."/>
            <person name="Richter M."/>
            <person name="Glockner F.O."/>
            <person name="Harder J."/>
        </authorList>
    </citation>
    <scope>NUCLEOTIDE SEQUENCE [LARGE SCALE GENOMIC DNA]</scope>
    <source>
        <strain evidence="2">K833</strain>
    </source>
</reference>
<comment type="caution">
    <text evidence="2">The sequence shown here is derived from an EMBL/GenBank/DDBJ whole genome shotgun (WGS) entry which is preliminary data.</text>
</comment>
<name>A0A0J1EPZ7_RHOIS</name>